<dbReference type="STRING" id="1121393.SAMN02745216_04160"/>
<dbReference type="Gene3D" id="3.40.50.2000">
    <property type="entry name" value="Glycogen Phosphorylase B"/>
    <property type="match status" value="2"/>
</dbReference>
<reference evidence="5" key="1">
    <citation type="submission" date="2016-11" db="EMBL/GenBank/DDBJ databases">
        <authorList>
            <person name="Varghese N."/>
            <person name="Submissions S."/>
        </authorList>
    </citation>
    <scope>NUCLEOTIDE SEQUENCE [LARGE SCALE GENOMIC DNA]</scope>
    <source>
        <strain evidence="5">DSM 16219</strain>
    </source>
</reference>
<dbReference type="GO" id="GO:0005829">
    <property type="term" value="C:cytosol"/>
    <property type="evidence" value="ECO:0007669"/>
    <property type="project" value="TreeGrafter"/>
</dbReference>
<evidence type="ECO:0000256" key="3">
    <source>
        <dbReference type="SAM" id="Phobius"/>
    </source>
</evidence>
<protein>
    <submittedName>
        <fullName evidence="4">ADP-heptose:LPS heptosyltransferase</fullName>
    </submittedName>
</protein>
<evidence type="ECO:0000313" key="4">
    <source>
        <dbReference type="EMBL" id="SHK83582.1"/>
    </source>
</evidence>
<keyword evidence="3" id="KW-0812">Transmembrane</keyword>
<evidence type="ECO:0000256" key="2">
    <source>
        <dbReference type="ARBA" id="ARBA00022679"/>
    </source>
</evidence>
<dbReference type="Pfam" id="PF01075">
    <property type="entry name" value="Glyco_transf_9"/>
    <property type="match status" value="1"/>
</dbReference>
<dbReference type="SUPFAM" id="SSF53756">
    <property type="entry name" value="UDP-Glycosyltransferase/glycogen phosphorylase"/>
    <property type="match status" value="1"/>
</dbReference>
<dbReference type="GO" id="GO:0009244">
    <property type="term" value="P:lipopolysaccharide core region biosynthetic process"/>
    <property type="evidence" value="ECO:0007669"/>
    <property type="project" value="TreeGrafter"/>
</dbReference>
<keyword evidence="2 4" id="KW-0808">Transferase</keyword>
<dbReference type="AlphaFoldDB" id="A0A1M6VPX9"/>
<keyword evidence="3" id="KW-1133">Transmembrane helix</keyword>
<organism evidence="4 5">
    <name type="scientific">Desulfatibacillum alkenivorans DSM 16219</name>
    <dbReference type="NCBI Taxonomy" id="1121393"/>
    <lineage>
        <taxon>Bacteria</taxon>
        <taxon>Pseudomonadati</taxon>
        <taxon>Thermodesulfobacteriota</taxon>
        <taxon>Desulfobacteria</taxon>
        <taxon>Desulfobacterales</taxon>
        <taxon>Desulfatibacillaceae</taxon>
        <taxon>Desulfatibacillum</taxon>
    </lineage>
</organism>
<evidence type="ECO:0000313" key="5">
    <source>
        <dbReference type="Proteomes" id="UP000183994"/>
    </source>
</evidence>
<accession>A0A1M6VPX9</accession>
<keyword evidence="5" id="KW-1185">Reference proteome</keyword>
<feature type="transmembrane region" description="Helical" evidence="3">
    <location>
        <begin position="12"/>
        <end position="32"/>
    </location>
</feature>
<proteinExistence type="predicted"/>
<dbReference type="Proteomes" id="UP000183994">
    <property type="component" value="Unassembled WGS sequence"/>
</dbReference>
<dbReference type="GO" id="GO:0008713">
    <property type="term" value="F:ADP-heptose-lipopolysaccharide heptosyltransferase activity"/>
    <property type="evidence" value="ECO:0007669"/>
    <property type="project" value="TreeGrafter"/>
</dbReference>
<name>A0A1M6VPX9_9BACT</name>
<keyword evidence="1" id="KW-0328">Glycosyltransferase</keyword>
<dbReference type="PANTHER" id="PTHR30160:SF1">
    <property type="entry name" value="LIPOPOLYSACCHARIDE 1,2-N-ACETYLGLUCOSAMINETRANSFERASE-RELATED"/>
    <property type="match status" value="1"/>
</dbReference>
<dbReference type="EMBL" id="FQZU01000035">
    <property type="protein sequence ID" value="SHK83582.1"/>
    <property type="molecule type" value="Genomic_DNA"/>
</dbReference>
<dbReference type="OrthoDB" id="9760688at2"/>
<dbReference type="CDD" id="cd03789">
    <property type="entry name" value="GT9_LPS_heptosyltransferase"/>
    <property type="match status" value="1"/>
</dbReference>
<dbReference type="InterPro" id="IPR002201">
    <property type="entry name" value="Glyco_trans_9"/>
</dbReference>
<keyword evidence="3" id="KW-0472">Membrane</keyword>
<dbReference type="PANTHER" id="PTHR30160">
    <property type="entry name" value="TETRAACYLDISACCHARIDE 4'-KINASE-RELATED"/>
    <property type="match status" value="1"/>
</dbReference>
<dbReference type="InterPro" id="IPR051199">
    <property type="entry name" value="LPS_LOS_Heptosyltrfase"/>
</dbReference>
<dbReference type="RefSeq" id="WP_073478187.1">
    <property type="nucleotide sequence ID" value="NZ_FQZU01000035.1"/>
</dbReference>
<evidence type="ECO:0000256" key="1">
    <source>
        <dbReference type="ARBA" id="ARBA00022676"/>
    </source>
</evidence>
<sequence length="408" mass="45686">MNVDRMRKIDRYAGVPLCFVMTLIIKCLRFVMPVRRKQVKNVLFIELSEMGSVILADPAMKKARDGLGANVFFAIFERNQKSLEILNTVPKENVFGIKSGPFWELTKDCLRFLLWTRKNNIDTVIDLELFSRITALLSGMCGADRIVGYHSFHTEGLYRGDMITHKTAYNPHIHISKNFIALVNSLITANQEEVPFSKTLIKDEEIRLEAVTPKPQALDSMRKAIKALHPDYDPEAHRIVLINPNAGELLPQRRWMPENFVSVMKMILKAHEDVLVLITGDPSEKEEADELKARVGHDRCINFAGQCQLTELPVLYCLATLMLTNDSGPAHFAAVTPMPTHVIFGPETPALYGSLGNCIPIFAGLACSPCVSAANHRKTPCTDNVCLQVITPEMVFGLLQETLAVNEE</sequence>
<gene>
    <name evidence="4" type="ORF">SAMN02745216_04160</name>
</gene>